<accession>A0A3B0ZX38</accession>
<reference evidence="1" key="1">
    <citation type="submission" date="2018-06" db="EMBL/GenBank/DDBJ databases">
        <authorList>
            <person name="Zhirakovskaya E."/>
        </authorList>
    </citation>
    <scope>NUCLEOTIDE SEQUENCE</scope>
</reference>
<gene>
    <name evidence="1" type="ORF">MNBD_GAMMA22-1171</name>
</gene>
<dbReference type="EMBL" id="UOFS01000036">
    <property type="protein sequence ID" value="VAW98098.1"/>
    <property type="molecule type" value="Genomic_DNA"/>
</dbReference>
<name>A0A3B0ZX38_9ZZZZ</name>
<organism evidence="1">
    <name type="scientific">hydrothermal vent metagenome</name>
    <dbReference type="NCBI Taxonomy" id="652676"/>
    <lineage>
        <taxon>unclassified sequences</taxon>
        <taxon>metagenomes</taxon>
        <taxon>ecological metagenomes</taxon>
    </lineage>
</organism>
<evidence type="ECO:0000313" key="1">
    <source>
        <dbReference type="EMBL" id="VAW98098.1"/>
    </source>
</evidence>
<sequence length="111" mass="12527">MKTKNNINLKQAQAGQILALDVIDLNGNCLMSEGVVLSDKTISSLLQRGIDAVVVWGLQINENEIALQQSAIKERLAQRFRQVQNNPEMCQLHDILLRWRLQVDEAETDDS</sequence>
<protein>
    <submittedName>
        <fullName evidence="1">Uncharacterized protein</fullName>
    </submittedName>
</protein>
<dbReference type="AlphaFoldDB" id="A0A3B0ZX38"/>
<proteinExistence type="predicted"/>